<gene>
    <name evidence="2" type="ORF">J2I46_27955</name>
</gene>
<dbReference type="Proteomes" id="UP000664628">
    <property type="component" value="Unassembled WGS sequence"/>
</dbReference>
<evidence type="ECO:0000313" key="2">
    <source>
        <dbReference type="EMBL" id="MBO0952450.1"/>
    </source>
</evidence>
<dbReference type="EMBL" id="JAFMYW010000011">
    <property type="protein sequence ID" value="MBO0952450.1"/>
    <property type="molecule type" value="Genomic_DNA"/>
</dbReference>
<accession>A0ABS3JR08</accession>
<sequence length="190" mass="20716">MKGIILLFALASCLACSRPPTTFNNPYGVTALLNDSTWFGRAYAAEAAALNNNPCATGRFTVFLDSNVGYPGDQLRLSPQQMALQAGEFVARQRLTFYNIPARKGSYRINELNQCGGIVASQGNFALLGNGSALMEPYFLQPTQTGRVRIMKIDSAARTVTGKFKVTLTAPGGRVARFRQGWFIARLPKK</sequence>
<organism evidence="2 3">
    <name type="scientific">Fibrella forsythiae</name>
    <dbReference type="NCBI Taxonomy" id="2817061"/>
    <lineage>
        <taxon>Bacteria</taxon>
        <taxon>Pseudomonadati</taxon>
        <taxon>Bacteroidota</taxon>
        <taxon>Cytophagia</taxon>
        <taxon>Cytophagales</taxon>
        <taxon>Spirosomataceae</taxon>
        <taxon>Fibrella</taxon>
    </lineage>
</organism>
<proteinExistence type="predicted"/>
<keyword evidence="3" id="KW-1185">Reference proteome</keyword>
<feature type="signal peptide" evidence="1">
    <location>
        <begin position="1"/>
        <end position="17"/>
    </location>
</feature>
<evidence type="ECO:0000256" key="1">
    <source>
        <dbReference type="SAM" id="SignalP"/>
    </source>
</evidence>
<reference evidence="2 3" key="1">
    <citation type="submission" date="2021-03" db="EMBL/GenBank/DDBJ databases">
        <title>Fibrella sp. HMF5405 genome sequencing and assembly.</title>
        <authorList>
            <person name="Kang H."/>
            <person name="Kim H."/>
            <person name="Bae S."/>
            <person name="Joh K."/>
        </authorList>
    </citation>
    <scope>NUCLEOTIDE SEQUENCE [LARGE SCALE GENOMIC DNA]</scope>
    <source>
        <strain evidence="2 3">HMF5405</strain>
    </source>
</reference>
<evidence type="ECO:0008006" key="4">
    <source>
        <dbReference type="Google" id="ProtNLM"/>
    </source>
</evidence>
<evidence type="ECO:0000313" key="3">
    <source>
        <dbReference type="Proteomes" id="UP000664628"/>
    </source>
</evidence>
<feature type="chain" id="PRO_5045130471" description="Lipoprotein" evidence="1">
    <location>
        <begin position="18"/>
        <end position="190"/>
    </location>
</feature>
<dbReference type="RefSeq" id="WP_207332398.1">
    <property type="nucleotide sequence ID" value="NZ_JAFMYW010000011.1"/>
</dbReference>
<keyword evidence="1" id="KW-0732">Signal</keyword>
<name>A0ABS3JR08_9BACT</name>
<protein>
    <recommendedName>
        <fullName evidence="4">Lipoprotein</fullName>
    </recommendedName>
</protein>
<comment type="caution">
    <text evidence="2">The sequence shown here is derived from an EMBL/GenBank/DDBJ whole genome shotgun (WGS) entry which is preliminary data.</text>
</comment>